<feature type="transmembrane region" description="Helical" evidence="1">
    <location>
        <begin position="12"/>
        <end position="33"/>
    </location>
</feature>
<dbReference type="NCBIfam" id="TIGR02532">
    <property type="entry name" value="IV_pilin_GFxxxE"/>
    <property type="match status" value="1"/>
</dbReference>
<dbReference type="InterPro" id="IPR012902">
    <property type="entry name" value="N_methyl_site"/>
</dbReference>
<dbReference type="AlphaFoldDB" id="A0A6S6SFY3"/>
<evidence type="ECO:0000256" key="1">
    <source>
        <dbReference type="SAM" id="Phobius"/>
    </source>
</evidence>
<reference evidence="2" key="1">
    <citation type="submission" date="2020-01" db="EMBL/GenBank/DDBJ databases">
        <authorList>
            <person name="Meier V. D."/>
            <person name="Meier V D."/>
        </authorList>
    </citation>
    <scope>NUCLEOTIDE SEQUENCE</scope>
    <source>
        <strain evidence="2">HLG_WM_MAG_02</strain>
    </source>
</reference>
<organism evidence="2">
    <name type="scientific">uncultured Sulfurovum sp</name>
    <dbReference type="NCBI Taxonomy" id="269237"/>
    <lineage>
        <taxon>Bacteria</taxon>
        <taxon>Pseudomonadati</taxon>
        <taxon>Campylobacterota</taxon>
        <taxon>Epsilonproteobacteria</taxon>
        <taxon>Campylobacterales</taxon>
        <taxon>Sulfurovaceae</taxon>
        <taxon>Sulfurovum</taxon>
        <taxon>environmental samples</taxon>
    </lineage>
</organism>
<feature type="non-terminal residue" evidence="2">
    <location>
        <position position="44"/>
    </location>
</feature>
<keyword evidence="1" id="KW-1133">Transmembrane helix</keyword>
<evidence type="ECO:0008006" key="3">
    <source>
        <dbReference type="Google" id="ProtNLM"/>
    </source>
</evidence>
<dbReference type="SUPFAM" id="SSF54523">
    <property type="entry name" value="Pili subunits"/>
    <property type="match status" value="1"/>
</dbReference>
<dbReference type="EMBL" id="CACVAZ010000002">
    <property type="protein sequence ID" value="CAA6802222.1"/>
    <property type="molecule type" value="Genomic_DNA"/>
</dbReference>
<dbReference type="Gene3D" id="3.30.700.10">
    <property type="entry name" value="Glycoprotein, Type 4 Pilin"/>
    <property type="match status" value="1"/>
</dbReference>
<keyword evidence="1" id="KW-0812">Transmembrane</keyword>
<proteinExistence type="predicted"/>
<dbReference type="InterPro" id="IPR045584">
    <property type="entry name" value="Pilin-like"/>
</dbReference>
<dbReference type="Pfam" id="PF07963">
    <property type="entry name" value="N_methyl"/>
    <property type="match status" value="1"/>
</dbReference>
<sequence length="44" mass="4796">MTNTHNVQTKKGFTMIELIFVIVIIGILAAVAIPRLAATRDDAK</sequence>
<name>A0A6S6SFY3_9BACT</name>
<accession>A0A6S6SFY3</accession>
<protein>
    <recommendedName>
        <fullName evidence="3">Type II secretion envelope pseudopilin protein (PulG,guides folded protein to PulD in outer membrane)</fullName>
    </recommendedName>
</protein>
<gene>
    <name evidence="2" type="ORF">HELGO_WM27877</name>
</gene>
<keyword evidence="1" id="KW-0472">Membrane</keyword>
<evidence type="ECO:0000313" key="2">
    <source>
        <dbReference type="EMBL" id="CAA6802222.1"/>
    </source>
</evidence>